<dbReference type="KEGG" id="fax:FUAX_35320"/>
<keyword evidence="1 6" id="KW-0349">Heme</keyword>
<dbReference type="SUPFAM" id="SSF46626">
    <property type="entry name" value="Cytochrome c"/>
    <property type="match status" value="2"/>
</dbReference>
<dbReference type="GO" id="GO:0009055">
    <property type="term" value="F:electron transfer activity"/>
    <property type="evidence" value="ECO:0007669"/>
    <property type="project" value="InterPro"/>
</dbReference>
<dbReference type="Pfam" id="PF02239">
    <property type="entry name" value="Cytochrom_D1"/>
    <property type="match status" value="1"/>
</dbReference>
<gene>
    <name evidence="8" type="ORF">FUAX_35320</name>
</gene>
<protein>
    <recommendedName>
        <fullName evidence="7">Cytochrome c domain-containing protein</fullName>
    </recommendedName>
</protein>
<keyword evidence="4" id="KW-0560">Oxidoreductase</keyword>
<evidence type="ECO:0000313" key="9">
    <source>
        <dbReference type="Proteomes" id="UP001348817"/>
    </source>
</evidence>
<dbReference type="Pfam" id="PF00034">
    <property type="entry name" value="Cytochrom_C"/>
    <property type="match status" value="1"/>
</dbReference>
<evidence type="ECO:0000256" key="4">
    <source>
        <dbReference type="ARBA" id="ARBA00023002"/>
    </source>
</evidence>
<dbReference type="InterPro" id="IPR036909">
    <property type="entry name" value="Cyt_c-like_dom_sf"/>
</dbReference>
<dbReference type="PANTHER" id="PTHR30600">
    <property type="entry name" value="CYTOCHROME C PEROXIDASE-RELATED"/>
    <property type="match status" value="1"/>
</dbReference>
<evidence type="ECO:0000313" key="8">
    <source>
        <dbReference type="EMBL" id="BDD11100.1"/>
    </source>
</evidence>
<reference evidence="8 9" key="1">
    <citation type="submission" date="2021-12" db="EMBL/GenBank/DDBJ databases">
        <title>Genome sequencing of bacteria with rrn-lacking chromosome and rrn-plasmid.</title>
        <authorList>
            <person name="Anda M."/>
            <person name="Iwasaki W."/>
        </authorList>
    </citation>
    <scope>NUCLEOTIDE SEQUENCE [LARGE SCALE GENOMIC DNA]</scope>
    <source>
        <strain evidence="8 9">DSM 100852</strain>
    </source>
</reference>
<feature type="domain" description="Cytochrome c" evidence="7">
    <location>
        <begin position="506"/>
        <end position="598"/>
    </location>
</feature>
<keyword evidence="3" id="KW-0732">Signal</keyword>
<dbReference type="PROSITE" id="PS51007">
    <property type="entry name" value="CYTC"/>
    <property type="match status" value="2"/>
</dbReference>
<evidence type="ECO:0000256" key="6">
    <source>
        <dbReference type="PROSITE-ProRule" id="PRU00433"/>
    </source>
</evidence>
<proteinExistence type="predicted"/>
<evidence type="ECO:0000259" key="7">
    <source>
        <dbReference type="PROSITE" id="PS51007"/>
    </source>
</evidence>
<name>A0AAU9DF14_9BACT</name>
<dbReference type="Gene3D" id="1.10.760.10">
    <property type="entry name" value="Cytochrome c-like domain"/>
    <property type="match status" value="3"/>
</dbReference>
<evidence type="ECO:0000256" key="3">
    <source>
        <dbReference type="ARBA" id="ARBA00022729"/>
    </source>
</evidence>
<keyword evidence="5 6" id="KW-0408">Iron</keyword>
<organism evidence="8 9">
    <name type="scientific">Fulvitalea axinellae</name>
    <dbReference type="NCBI Taxonomy" id="1182444"/>
    <lineage>
        <taxon>Bacteria</taxon>
        <taxon>Pseudomonadati</taxon>
        <taxon>Bacteroidota</taxon>
        <taxon>Cytophagia</taxon>
        <taxon>Cytophagales</taxon>
        <taxon>Persicobacteraceae</taxon>
        <taxon>Fulvitalea</taxon>
    </lineage>
</organism>
<keyword evidence="2 6" id="KW-0479">Metal-binding</keyword>
<dbReference type="InterPro" id="IPR051395">
    <property type="entry name" value="Cytochrome_c_Peroxidase/MauG"/>
</dbReference>
<dbReference type="Gene3D" id="2.130.10.10">
    <property type="entry name" value="YVTN repeat-like/Quinoprotein amine dehydrogenase"/>
    <property type="match status" value="1"/>
</dbReference>
<dbReference type="InterPro" id="IPR015943">
    <property type="entry name" value="WD40/YVTN_repeat-like_dom_sf"/>
</dbReference>
<dbReference type="RefSeq" id="WP_338392616.1">
    <property type="nucleotide sequence ID" value="NZ_AP025314.1"/>
</dbReference>
<dbReference type="EMBL" id="AP025314">
    <property type="protein sequence ID" value="BDD11100.1"/>
    <property type="molecule type" value="Genomic_DNA"/>
</dbReference>
<feature type="domain" description="Cytochrome c" evidence="7">
    <location>
        <begin position="389"/>
        <end position="492"/>
    </location>
</feature>
<dbReference type="Proteomes" id="UP001348817">
    <property type="component" value="Chromosome"/>
</dbReference>
<dbReference type="GO" id="GO:0046872">
    <property type="term" value="F:metal ion binding"/>
    <property type="evidence" value="ECO:0007669"/>
    <property type="project" value="UniProtKB-KW"/>
</dbReference>
<dbReference type="PANTHER" id="PTHR30600:SF10">
    <property type="entry name" value="BLL6722 PROTEIN"/>
    <property type="match status" value="1"/>
</dbReference>
<evidence type="ECO:0000256" key="2">
    <source>
        <dbReference type="ARBA" id="ARBA00022723"/>
    </source>
</evidence>
<evidence type="ECO:0000256" key="1">
    <source>
        <dbReference type="ARBA" id="ARBA00022617"/>
    </source>
</evidence>
<dbReference type="SUPFAM" id="SSF51004">
    <property type="entry name" value="C-terminal (heme d1) domain of cytochrome cd1-nitrite reductase"/>
    <property type="match status" value="1"/>
</dbReference>
<accession>A0AAU9DF14</accession>
<keyword evidence="9" id="KW-1185">Reference proteome</keyword>
<dbReference type="GO" id="GO:0020037">
    <property type="term" value="F:heme binding"/>
    <property type="evidence" value="ECO:0007669"/>
    <property type="project" value="InterPro"/>
</dbReference>
<dbReference type="AlphaFoldDB" id="A0AAU9DF14"/>
<dbReference type="GO" id="GO:0004130">
    <property type="term" value="F:cytochrome-c peroxidase activity"/>
    <property type="evidence" value="ECO:0007669"/>
    <property type="project" value="TreeGrafter"/>
</dbReference>
<sequence length="598" mass="66455">MKRMGLFKNLLLPVLAVFTVLVYLGFTNKEGHVEGDPLSLEYMLVDESGDRLFVSAKTAHRIEVLNLNTRAKVGAINLPERPKGMALQGGRLYVTCSEGPGTIEVFDAKTLKPIKSIKGRSGVVAPVVSPKNNSLVVCNQFLDEVSVYDLSTLQEKTRIKTGRQPIGAVLGKNERYLYVANLLPDARADIDTVATDLTVIDLKKGQFIKNIALENGSNALRGINLSKDGRWVYVSHNLGRFQVPTSQLEQGWMNTSAMSIIDTENMMRVATVLLDEPENGAAGIWGIDSDGEKIYVAHSGTHDFSVIEEAPMIERLLKHNDKPSLAYDLTFLNGIRQRIKVTGNGPRQLVVNGNELIVSTYFSDTLNFFDINNEYENQTLAMNPNLRESKARQGERLFNDAQYCFQGWQSCNGCHPNDARIDGLNWDLLNDGIGSPKNCKSLLLSHETPPAMITGIRASAEVAVRAGFRHIQFTQMPDEKASTVDAYLKSLKPTPSPYLVDGQLSAKAQRGKKAFEKAKCSACHNGTYFTDKRLHKVLPDTATMLDTPTLIEVWRTAPYLHDGRARTMEDVIKVERHGILRKISKKEMEDLAEYVLSL</sequence>
<dbReference type="InterPro" id="IPR011048">
    <property type="entry name" value="Haem_d1_sf"/>
</dbReference>
<dbReference type="InterPro" id="IPR009056">
    <property type="entry name" value="Cyt_c-like_dom"/>
</dbReference>
<evidence type="ECO:0000256" key="5">
    <source>
        <dbReference type="ARBA" id="ARBA00023004"/>
    </source>
</evidence>